<evidence type="ECO:0000313" key="5">
    <source>
        <dbReference type="EMBL" id="CRI34561.1"/>
    </source>
</evidence>
<comment type="function">
    <text evidence="4">Catalyzes the dehydration of chorismate into 3-[(1-carboxyvinyl)oxy]benzoate, a step in the biosynthesis of menaquinone (MK, vitamin K2).</text>
</comment>
<dbReference type="UniPathway" id="UPA00079"/>
<dbReference type="InterPro" id="IPR003773">
    <property type="entry name" value="Menaquinone_biosynth"/>
</dbReference>
<evidence type="ECO:0000256" key="1">
    <source>
        <dbReference type="ARBA" id="ARBA00004863"/>
    </source>
</evidence>
<dbReference type="PANTHER" id="PTHR37690:SF1">
    <property type="entry name" value="CHORISMATE DEHYDRATASE"/>
    <property type="match status" value="1"/>
</dbReference>
<dbReference type="SUPFAM" id="SSF53850">
    <property type="entry name" value="Periplasmic binding protein-like II"/>
    <property type="match status" value="1"/>
</dbReference>
<gene>
    <name evidence="4" type="primary">mqnA</name>
    <name evidence="5" type="ORF">HHE01_03620</name>
</gene>
<sequence>MLWLGGLDCVKRFGMRFGKIDYLNLLPFDIFIKGYPTPSTFKQFLNHRKTYPARLNKDFLLRRIDAGFISSIAGYASWRKKQVTPCAIIGNKKVLSVLVVLKEAGFDTQSATSNALCLVLGIKGQVLIGDKALRFYHQPQPKPDFVDLASLWYERTQLPFVFGRFCYQAHGAFYQQMAKAFYKRSMKIPHYILEQRAKQSGLNRAQILHYLKHILYRVHPKEEFSLRCFYRQVRLKRAPRPRRF</sequence>
<dbReference type="HAMAP" id="MF_00995">
    <property type="entry name" value="MqnA"/>
    <property type="match status" value="1"/>
</dbReference>
<dbReference type="GO" id="GO:0009234">
    <property type="term" value="P:menaquinone biosynthetic process"/>
    <property type="evidence" value="ECO:0007669"/>
    <property type="project" value="UniProtKB-UniRule"/>
</dbReference>
<dbReference type="Gene3D" id="3.40.190.10">
    <property type="entry name" value="Periplasmic binding protein-like II"/>
    <property type="match status" value="2"/>
</dbReference>
<dbReference type="EC" id="4.2.1.151" evidence="4"/>
<keyword evidence="6" id="KW-1185">Reference proteome</keyword>
<comment type="similarity">
    <text evidence="4">Belongs to the MqnA/MqnD family. MqnA subfamily.</text>
</comment>
<protein>
    <recommendedName>
        <fullName evidence="4">Chorismate dehydratase</fullName>
        <ecNumber evidence="4">4.2.1.151</ecNumber>
    </recommendedName>
    <alternativeName>
        <fullName evidence="4">Menaquinone biosynthetic enzyme MqnA</fullName>
    </alternativeName>
</protein>
<organism evidence="5 6">
    <name type="scientific">Helicobacter heilmannii</name>
    <dbReference type="NCBI Taxonomy" id="35817"/>
    <lineage>
        <taxon>Bacteria</taxon>
        <taxon>Pseudomonadati</taxon>
        <taxon>Campylobacterota</taxon>
        <taxon>Epsilonproteobacteria</taxon>
        <taxon>Campylobacterales</taxon>
        <taxon>Helicobacteraceae</taxon>
        <taxon>Helicobacter</taxon>
    </lineage>
</organism>
<name>A0A0K2Y5W0_HELHE</name>
<dbReference type="InterPro" id="IPR030868">
    <property type="entry name" value="MqnA"/>
</dbReference>
<evidence type="ECO:0000313" key="6">
    <source>
        <dbReference type="Proteomes" id="UP000046090"/>
    </source>
</evidence>
<comment type="pathway">
    <text evidence="1 4">Quinol/quinone metabolism; menaquinone biosynthesis.</text>
</comment>
<comment type="catalytic activity">
    <reaction evidence="4">
        <text>chorismate = 3-[(1-carboxyvinyl)-oxy]benzoate + H2O</text>
        <dbReference type="Rhea" id="RHEA:40051"/>
        <dbReference type="ChEBI" id="CHEBI:15377"/>
        <dbReference type="ChEBI" id="CHEBI:29748"/>
        <dbReference type="ChEBI" id="CHEBI:76981"/>
        <dbReference type="EC" id="4.2.1.151"/>
    </reaction>
</comment>
<dbReference type="EMBL" id="CDMK01000002">
    <property type="protein sequence ID" value="CRI34561.1"/>
    <property type="molecule type" value="Genomic_DNA"/>
</dbReference>
<reference evidence="6" key="1">
    <citation type="submission" date="2014-12" db="EMBL/GenBank/DDBJ databases">
        <authorList>
            <person name="Smet A."/>
        </authorList>
    </citation>
    <scope>NUCLEOTIDE SEQUENCE [LARGE SCALE GENOMIC DNA]</scope>
</reference>
<dbReference type="PANTHER" id="PTHR37690">
    <property type="entry name" value="CHORISMATE DEHYDRATASE"/>
    <property type="match status" value="1"/>
</dbReference>
<proteinExistence type="inferred from homology"/>
<evidence type="ECO:0000256" key="3">
    <source>
        <dbReference type="ARBA" id="ARBA00023239"/>
    </source>
</evidence>
<dbReference type="GO" id="GO:0016836">
    <property type="term" value="F:hydro-lyase activity"/>
    <property type="evidence" value="ECO:0007669"/>
    <property type="project" value="UniProtKB-UniRule"/>
</dbReference>
<dbReference type="Proteomes" id="UP000046090">
    <property type="component" value="Unassembled WGS sequence"/>
</dbReference>
<accession>A0A0K2Y5W0</accession>
<evidence type="ECO:0000256" key="2">
    <source>
        <dbReference type="ARBA" id="ARBA00022428"/>
    </source>
</evidence>
<dbReference type="Pfam" id="PF02621">
    <property type="entry name" value="VitK2_biosynth"/>
    <property type="match status" value="1"/>
</dbReference>
<evidence type="ECO:0000256" key="4">
    <source>
        <dbReference type="HAMAP-Rule" id="MF_00995"/>
    </source>
</evidence>
<keyword evidence="3 4" id="KW-0456">Lyase</keyword>
<dbReference type="AlphaFoldDB" id="A0A0K2Y5W0"/>
<keyword evidence="2 4" id="KW-0474">Menaquinone biosynthesis</keyword>